<dbReference type="Proteomes" id="UP000635606">
    <property type="component" value="Unassembled WGS sequence"/>
</dbReference>
<dbReference type="InterPro" id="IPR011990">
    <property type="entry name" value="TPR-like_helical_dom_sf"/>
</dbReference>
<dbReference type="RefSeq" id="WP_203927594.1">
    <property type="nucleotide sequence ID" value="NZ_BOPH01000028.1"/>
</dbReference>
<dbReference type="EMBL" id="BOPH01000028">
    <property type="protein sequence ID" value="GIJ67636.1"/>
    <property type="molecule type" value="Genomic_DNA"/>
</dbReference>
<evidence type="ECO:0000313" key="1">
    <source>
        <dbReference type="EMBL" id="GIJ67636.1"/>
    </source>
</evidence>
<proteinExistence type="predicted"/>
<gene>
    <name evidence="1" type="ORF">Voc01_025530</name>
</gene>
<dbReference type="SMART" id="SM00028">
    <property type="entry name" value="TPR"/>
    <property type="match status" value="3"/>
</dbReference>
<dbReference type="Gene3D" id="1.25.40.10">
    <property type="entry name" value="Tetratricopeptide repeat domain"/>
    <property type="match status" value="1"/>
</dbReference>
<dbReference type="SUPFAM" id="SSF48452">
    <property type="entry name" value="TPR-like"/>
    <property type="match status" value="1"/>
</dbReference>
<organism evidence="1 2">
    <name type="scientific">Virgisporangium ochraceum</name>
    <dbReference type="NCBI Taxonomy" id="65505"/>
    <lineage>
        <taxon>Bacteria</taxon>
        <taxon>Bacillati</taxon>
        <taxon>Actinomycetota</taxon>
        <taxon>Actinomycetes</taxon>
        <taxon>Micromonosporales</taxon>
        <taxon>Micromonosporaceae</taxon>
        <taxon>Virgisporangium</taxon>
    </lineage>
</organism>
<evidence type="ECO:0000313" key="2">
    <source>
        <dbReference type="Proteomes" id="UP000635606"/>
    </source>
</evidence>
<protein>
    <recommendedName>
        <fullName evidence="3">Tetratricopeptide repeat protein</fullName>
    </recommendedName>
</protein>
<dbReference type="AlphaFoldDB" id="A0A8J3ZPW4"/>
<keyword evidence="2" id="KW-1185">Reference proteome</keyword>
<reference evidence="1" key="1">
    <citation type="submission" date="2021-01" db="EMBL/GenBank/DDBJ databases">
        <title>Whole genome shotgun sequence of Virgisporangium ochraceum NBRC 16418.</title>
        <authorList>
            <person name="Komaki H."/>
            <person name="Tamura T."/>
        </authorList>
    </citation>
    <scope>NUCLEOTIDE SEQUENCE</scope>
    <source>
        <strain evidence="1">NBRC 16418</strain>
    </source>
</reference>
<name>A0A8J3ZPW4_9ACTN</name>
<sequence>MKSSAQALEWMREGESCERQHKVSAAIRAFEQAAQSSDPRVAADACYHLGLCYEQQHHHTSAAKAYRDACRSGDRETKASAYYHLGRIYEQRHWLSDAYATYTHSARLGGRDSARAQAAIARLWPDG</sequence>
<dbReference type="InterPro" id="IPR019734">
    <property type="entry name" value="TPR_rpt"/>
</dbReference>
<accession>A0A8J3ZPW4</accession>
<comment type="caution">
    <text evidence="1">The sequence shown here is derived from an EMBL/GenBank/DDBJ whole genome shotgun (WGS) entry which is preliminary data.</text>
</comment>
<evidence type="ECO:0008006" key="3">
    <source>
        <dbReference type="Google" id="ProtNLM"/>
    </source>
</evidence>